<evidence type="ECO:0000256" key="7">
    <source>
        <dbReference type="RuleBase" id="RU000481"/>
    </source>
</evidence>
<evidence type="ECO:0000256" key="3">
    <source>
        <dbReference type="ARBA" id="ARBA00011738"/>
    </source>
</evidence>
<accession>A0A3S4UFK2</accession>
<dbReference type="SUPFAM" id="SSF53383">
    <property type="entry name" value="PLP-dependent transferases"/>
    <property type="match status" value="1"/>
</dbReference>
<dbReference type="GeneID" id="64407342"/>
<dbReference type="InterPro" id="IPR015424">
    <property type="entry name" value="PyrdxlP-dep_Trfase"/>
</dbReference>
<dbReference type="PANTHER" id="PTHR11879">
    <property type="entry name" value="ASPARTATE AMINOTRANSFERASE"/>
    <property type="match status" value="1"/>
</dbReference>
<dbReference type="Proteomes" id="UP000273044">
    <property type="component" value="Chromosome"/>
</dbReference>
<evidence type="ECO:0000256" key="1">
    <source>
        <dbReference type="ARBA" id="ARBA00001933"/>
    </source>
</evidence>
<comment type="similarity">
    <text evidence="2 7">Belongs to the class-I pyridoxal-phosphate-dependent aminotransferase family.</text>
</comment>
<dbReference type="InterPro" id="IPR015421">
    <property type="entry name" value="PyrdxlP-dep_Trfase_major"/>
</dbReference>
<dbReference type="PRINTS" id="PR00799">
    <property type="entry name" value="TRANSAMINASE"/>
</dbReference>
<dbReference type="InterPro" id="IPR015422">
    <property type="entry name" value="PyrdxlP-dep_Trfase_small"/>
</dbReference>
<evidence type="ECO:0000256" key="4">
    <source>
        <dbReference type="ARBA" id="ARBA00022576"/>
    </source>
</evidence>
<dbReference type="CDD" id="cd00609">
    <property type="entry name" value="AAT_like"/>
    <property type="match status" value="1"/>
</dbReference>
<dbReference type="GO" id="GO:0030170">
    <property type="term" value="F:pyridoxal phosphate binding"/>
    <property type="evidence" value="ECO:0007669"/>
    <property type="project" value="InterPro"/>
</dbReference>
<keyword evidence="6" id="KW-0663">Pyridoxal phosphate</keyword>
<dbReference type="GO" id="GO:0004838">
    <property type="term" value="F:L-tyrosine-2-oxoglutarate transaminase activity"/>
    <property type="evidence" value="ECO:0007669"/>
    <property type="project" value="TreeGrafter"/>
</dbReference>
<evidence type="ECO:0000256" key="5">
    <source>
        <dbReference type="ARBA" id="ARBA00022679"/>
    </source>
</evidence>
<evidence type="ECO:0000313" key="9">
    <source>
        <dbReference type="EMBL" id="VEH70586.1"/>
    </source>
</evidence>
<dbReference type="FunFam" id="3.40.640.10:FF:000015">
    <property type="entry name" value="Aspartate aminotransferase"/>
    <property type="match status" value="1"/>
</dbReference>
<dbReference type="AlphaFoldDB" id="A0A3S4UFK2"/>
<dbReference type="PROSITE" id="PS00105">
    <property type="entry name" value="AA_TRANSFER_CLASS_1"/>
    <property type="match status" value="1"/>
</dbReference>
<proteinExistence type="inferred from homology"/>
<feature type="domain" description="Aminotransferase class I/classII large" evidence="8">
    <location>
        <begin position="29"/>
        <end position="393"/>
    </location>
</feature>
<name>A0A3S4UFK2_9ACTN</name>
<dbReference type="GO" id="GO:0042802">
    <property type="term" value="F:identical protein binding"/>
    <property type="evidence" value="ECO:0007669"/>
    <property type="project" value="TreeGrafter"/>
</dbReference>
<keyword evidence="4 7" id="KW-0032">Aminotransferase</keyword>
<keyword evidence="10" id="KW-1185">Reference proteome</keyword>
<comment type="cofactor">
    <cofactor evidence="1 7">
        <name>pyridoxal 5'-phosphate</name>
        <dbReference type="ChEBI" id="CHEBI:597326"/>
    </cofactor>
</comment>
<evidence type="ECO:0000256" key="2">
    <source>
        <dbReference type="ARBA" id="ARBA00007441"/>
    </source>
</evidence>
<dbReference type="Pfam" id="PF00155">
    <property type="entry name" value="Aminotran_1_2"/>
    <property type="match status" value="1"/>
</dbReference>
<comment type="subunit">
    <text evidence="3">Homodimer.</text>
</comment>
<dbReference type="GO" id="GO:0033585">
    <property type="term" value="P:L-phenylalanine biosynthetic process from chorismate via phenylpyruvate"/>
    <property type="evidence" value="ECO:0007669"/>
    <property type="project" value="TreeGrafter"/>
</dbReference>
<dbReference type="InterPro" id="IPR004839">
    <property type="entry name" value="Aminotransferase_I/II_large"/>
</dbReference>
<dbReference type="Gene3D" id="3.90.1150.10">
    <property type="entry name" value="Aspartate Aminotransferase, domain 1"/>
    <property type="match status" value="1"/>
</dbReference>
<dbReference type="EMBL" id="LR134406">
    <property type="protein sequence ID" value="VEH70586.1"/>
    <property type="molecule type" value="Genomic_DNA"/>
</dbReference>
<organism evidence="9 10">
    <name type="scientific">Arachnia propionica</name>
    <dbReference type="NCBI Taxonomy" id="1750"/>
    <lineage>
        <taxon>Bacteria</taxon>
        <taxon>Bacillati</taxon>
        <taxon>Actinomycetota</taxon>
        <taxon>Actinomycetes</taxon>
        <taxon>Propionibacteriales</taxon>
        <taxon>Propionibacteriaceae</taxon>
        <taxon>Arachnia</taxon>
    </lineage>
</organism>
<protein>
    <recommendedName>
        <fullName evidence="7">Aminotransferase</fullName>
        <ecNumber evidence="7">2.6.1.-</ecNumber>
    </recommendedName>
</protein>
<dbReference type="InterPro" id="IPR004838">
    <property type="entry name" value="NHTrfase_class1_PyrdxlP-BS"/>
</dbReference>
<dbReference type="Gene3D" id="3.40.640.10">
    <property type="entry name" value="Type I PLP-dependent aspartate aminotransferase-like (Major domain)"/>
    <property type="match status" value="1"/>
</dbReference>
<evidence type="ECO:0000256" key="6">
    <source>
        <dbReference type="ARBA" id="ARBA00022898"/>
    </source>
</evidence>
<evidence type="ECO:0000259" key="8">
    <source>
        <dbReference type="Pfam" id="PF00155"/>
    </source>
</evidence>
<gene>
    <name evidence="9" type="primary">tyrB</name>
    <name evidence="9" type="ORF">NCTC12967_01888</name>
</gene>
<sequence>MSVFEHVRLVPADPILGLTEAFKADERTSKVNLGIGVYLDENGQLPLMECVHAAEDRLAAAAKPHAYLPIDGLPGYVRLVRELVFGADSPAVTQGRIATVQSLGGTGALRVGADFIATLSPGAPVLISDPSWENHRAIFTRAGFTVGAYRYYDAEAKTIDFEGMIADLEAAQPGTVVVLHACCHNPTGYDLNPEQWGRVIRVITDREMIPFLDMAYQGFRAGVAEDGAVISRFAEAGLPVFVSTSFSKSFGLYGERVGALHIVCRDAEEATRVLSQVKICIRTNYSNPSTHGAAIVAEVLGDPTQRTSWEQELGRMRDRIKRMRIRLVEALRSEGVGDMDFIAQQAGMFSYSGLTRDQMLALRRDHGIYGTEKGRMCVAALNDGNLEAVAKAIAAVRDR</sequence>
<dbReference type="EC" id="2.6.1.-" evidence="7"/>
<dbReference type="NCBIfam" id="NF006719">
    <property type="entry name" value="PRK09257.1"/>
    <property type="match status" value="1"/>
</dbReference>
<dbReference type="PANTHER" id="PTHR11879:SF37">
    <property type="entry name" value="AROMATIC-AMINO-ACID AMINOTRANSFERASE"/>
    <property type="match status" value="1"/>
</dbReference>
<dbReference type="InterPro" id="IPR000796">
    <property type="entry name" value="Asp_trans"/>
</dbReference>
<evidence type="ECO:0000313" key="10">
    <source>
        <dbReference type="Proteomes" id="UP000273044"/>
    </source>
</evidence>
<dbReference type="RefSeq" id="WP_061786812.1">
    <property type="nucleotide sequence ID" value="NZ_CAJZDL010000119.1"/>
</dbReference>
<dbReference type="GO" id="GO:0005829">
    <property type="term" value="C:cytosol"/>
    <property type="evidence" value="ECO:0007669"/>
    <property type="project" value="TreeGrafter"/>
</dbReference>
<reference evidence="9 10" key="1">
    <citation type="submission" date="2018-12" db="EMBL/GenBank/DDBJ databases">
        <authorList>
            <consortium name="Pathogen Informatics"/>
        </authorList>
    </citation>
    <scope>NUCLEOTIDE SEQUENCE [LARGE SCALE GENOMIC DNA]</scope>
    <source>
        <strain evidence="9 10">NCTC12967</strain>
    </source>
</reference>
<keyword evidence="5 7" id="KW-0808">Transferase</keyword>